<name>A0AAV3RI66_LITER</name>
<sequence>MLAKVCRTRFGFHLGSLLLQVITTTASLPLPLGPTSSEQWWRYWTLKHWHYNGRSMPSEIRLTGLTPKEVDHVGLDSSATGGNIENPDRGSCIVFQVICCCLAFYASFWYRAYKLQCDSI</sequence>
<evidence type="ECO:0000256" key="1">
    <source>
        <dbReference type="SAM" id="Phobius"/>
    </source>
</evidence>
<dbReference type="EMBL" id="BAABME010009167">
    <property type="protein sequence ID" value="GAA0174663.1"/>
    <property type="molecule type" value="Genomic_DNA"/>
</dbReference>
<accession>A0AAV3RI66</accession>
<evidence type="ECO:0000313" key="3">
    <source>
        <dbReference type="Proteomes" id="UP001454036"/>
    </source>
</evidence>
<organism evidence="2 3">
    <name type="scientific">Lithospermum erythrorhizon</name>
    <name type="common">Purple gromwell</name>
    <name type="synonym">Lithospermum officinale var. erythrorhizon</name>
    <dbReference type="NCBI Taxonomy" id="34254"/>
    <lineage>
        <taxon>Eukaryota</taxon>
        <taxon>Viridiplantae</taxon>
        <taxon>Streptophyta</taxon>
        <taxon>Embryophyta</taxon>
        <taxon>Tracheophyta</taxon>
        <taxon>Spermatophyta</taxon>
        <taxon>Magnoliopsida</taxon>
        <taxon>eudicotyledons</taxon>
        <taxon>Gunneridae</taxon>
        <taxon>Pentapetalae</taxon>
        <taxon>asterids</taxon>
        <taxon>lamiids</taxon>
        <taxon>Boraginales</taxon>
        <taxon>Boraginaceae</taxon>
        <taxon>Boraginoideae</taxon>
        <taxon>Lithospermeae</taxon>
        <taxon>Lithospermum</taxon>
    </lineage>
</organism>
<comment type="caution">
    <text evidence="2">The sequence shown here is derived from an EMBL/GenBank/DDBJ whole genome shotgun (WGS) entry which is preliminary data.</text>
</comment>
<proteinExistence type="predicted"/>
<evidence type="ECO:0000313" key="2">
    <source>
        <dbReference type="EMBL" id="GAA0174663.1"/>
    </source>
</evidence>
<gene>
    <name evidence="2" type="ORF">LIER_28002</name>
</gene>
<keyword evidence="3" id="KW-1185">Reference proteome</keyword>
<dbReference type="Proteomes" id="UP001454036">
    <property type="component" value="Unassembled WGS sequence"/>
</dbReference>
<protein>
    <recommendedName>
        <fullName evidence="4">Secreted protein</fullName>
    </recommendedName>
</protein>
<feature type="transmembrane region" description="Helical" evidence="1">
    <location>
        <begin position="12"/>
        <end position="32"/>
    </location>
</feature>
<keyword evidence="1" id="KW-0812">Transmembrane</keyword>
<reference evidence="2 3" key="1">
    <citation type="submission" date="2024-01" db="EMBL/GenBank/DDBJ databases">
        <title>The complete chloroplast genome sequence of Lithospermum erythrorhizon: insights into the phylogenetic relationship among Boraginaceae species and the maternal lineages of purple gromwells.</title>
        <authorList>
            <person name="Okada T."/>
            <person name="Watanabe K."/>
        </authorList>
    </citation>
    <scope>NUCLEOTIDE SEQUENCE [LARGE SCALE GENOMIC DNA]</scope>
</reference>
<feature type="transmembrane region" description="Helical" evidence="1">
    <location>
        <begin position="93"/>
        <end position="110"/>
    </location>
</feature>
<keyword evidence="1" id="KW-1133">Transmembrane helix</keyword>
<evidence type="ECO:0008006" key="4">
    <source>
        <dbReference type="Google" id="ProtNLM"/>
    </source>
</evidence>
<keyword evidence="1" id="KW-0472">Membrane</keyword>
<dbReference type="AlphaFoldDB" id="A0AAV3RI66"/>